<name>A0ABN3UUI6_9MICO</name>
<feature type="transmembrane region" description="Helical" evidence="2">
    <location>
        <begin position="46"/>
        <end position="64"/>
    </location>
</feature>
<feature type="transmembrane region" description="Helical" evidence="2">
    <location>
        <begin position="188"/>
        <end position="210"/>
    </location>
</feature>
<comment type="caution">
    <text evidence="3">The sequence shown here is derived from an EMBL/GenBank/DDBJ whole genome shotgun (WGS) entry which is preliminary data.</text>
</comment>
<dbReference type="EMBL" id="BAAARN010000004">
    <property type="protein sequence ID" value="GAA2738579.1"/>
    <property type="molecule type" value="Genomic_DNA"/>
</dbReference>
<keyword evidence="2" id="KW-1133">Transmembrane helix</keyword>
<evidence type="ECO:0000256" key="2">
    <source>
        <dbReference type="SAM" id="Phobius"/>
    </source>
</evidence>
<evidence type="ECO:0000313" key="4">
    <source>
        <dbReference type="Proteomes" id="UP001501326"/>
    </source>
</evidence>
<evidence type="ECO:0000313" key="3">
    <source>
        <dbReference type="EMBL" id="GAA2738579.1"/>
    </source>
</evidence>
<feature type="transmembrane region" description="Helical" evidence="2">
    <location>
        <begin position="71"/>
        <end position="90"/>
    </location>
</feature>
<dbReference type="Proteomes" id="UP001501326">
    <property type="component" value="Unassembled WGS sequence"/>
</dbReference>
<keyword evidence="2" id="KW-0812">Transmembrane</keyword>
<reference evidence="3 4" key="1">
    <citation type="journal article" date="2019" name="Int. J. Syst. Evol. Microbiol.">
        <title>The Global Catalogue of Microorganisms (GCM) 10K type strain sequencing project: providing services to taxonomists for standard genome sequencing and annotation.</title>
        <authorList>
            <consortium name="The Broad Institute Genomics Platform"/>
            <consortium name="The Broad Institute Genome Sequencing Center for Infectious Disease"/>
            <person name="Wu L."/>
            <person name="Ma J."/>
        </authorList>
    </citation>
    <scope>NUCLEOTIDE SEQUENCE [LARGE SCALE GENOMIC DNA]</scope>
    <source>
        <strain evidence="3 4">JCM 16378</strain>
    </source>
</reference>
<keyword evidence="4" id="KW-1185">Reference proteome</keyword>
<protein>
    <recommendedName>
        <fullName evidence="5">ResB-like domain-containing protein</fullName>
    </recommendedName>
</protein>
<dbReference type="RefSeq" id="WP_344194983.1">
    <property type="nucleotide sequence ID" value="NZ_BAAARN010000004.1"/>
</dbReference>
<evidence type="ECO:0008006" key="5">
    <source>
        <dbReference type="Google" id="ProtNLM"/>
    </source>
</evidence>
<keyword evidence="2" id="KW-0472">Membrane</keyword>
<feature type="transmembrane region" description="Helical" evidence="2">
    <location>
        <begin position="12"/>
        <end position="34"/>
    </location>
</feature>
<accession>A0ABN3UUI6</accession>
<sequence length="238" mass="26218">MPTASSDTGMRCWGRALLVLLAHAALLLALWWSWHPRDGDGNTSPGAINPLLTGLAAVMFWAVLLQVSSRVPFRAVCAVFVLIPFCTFFVQHAGARWWTTDVMRSSGQVEVVEVDRLFAGASRLQVRSDDGRQTLAYSTIGERRTNEYSFQRISPGERYELVTDPTGLVVPLIQPVGYRDSAARPDTALWGSVAAASVLVLEAVSLSALVRARSQVQAVDDRRRTPRRRGRRRDPASA</sequence>
<feature type="region of interest" description="Disordered" evidence="1">
    <location>
        <begin position="217"/>
        <end position="238"/>
    </location>
</feature>
<organism evidence="3 4">
    <name type="scientific">Pedococcus aerophilus</name>
    <dbReference type="NCBI Taxonomy" id="436356"/>
    <lineage>
        <taxon>Bacteria</taxon>
        <taxon>Bacillati</taxon>
        <taxon>Actinomycetota</taxon>
        <taxon>Actinomycetes</taxon>
        <taxon>Micrococcales</taxon>
        <taxon>Intrasporangiaceae</taxon>
        <taxon>Pedococcus</taxon>
    </lineage>
</organism>
<evidence type="ECO:0000256" key="1">
    <source>
        <dbReference type="SAM" id="MobiDB-lite"/>
    </source>
</evidence>
<proteinExistence type="predicted"/>
<gene>
    <name evidence="3" type="ORF">GCM10009867_30480</name>
</gene>